<evidence type="ECO:0000313" key="2">
    <source>
        <dbReference type="EMBL" id="KIJ33646.1"/>
    </source>
</evidence>
<sequence>MTHTRPSSYPSSSTHLRSSYSLSNIGLDMRTVSSRTEASTLSNAPHATSSSSTLTTSRNPASHCLLNLQRMVRRFNRGEPNVRRAVLVLAWTKMMSTALRRSVNAKMRWREEERRRQVRLVWSTRTLDRYTKEELTEKDKDRVHCWVLDSTPPGSDKKVQRPHTSESCHSTGSPSRVGHAASSSIGNVLRIIGHSDKPLYVLTCEPNSSSFAATMPTSSTPTTSSDTVRVDSFDYGASERDTIREEIRGRSEDLLRAQTLDSLSPFVGGGASALGTTSGASPTTNVDKLSHGQRGLVALRSGGGVSYAGGMGKAGQSYAAELQASLLNPPVEFVFYRSRVT</sequence>
<feature type="region of interest" description="Disordered" evidence="1">
    <location>
        <begin position="150"/>
        <end position="180"/>
    </location>
</feature>
<dbReference type="Proteomes" id="UP000054279">
    <property type="component" value="Unassembled WGS sequence"/>
</dbReference>
<dbReference type="AlphaFoldDB" id="A0A0C9V8J6"/>
<dbReference type="EMBL" id="KN837210">
    <property type="protein sequence ID" value="KIJ33646.1"/>
    <property type="molecule type" value="Genomic_DNA"/>
</dbReference>
<gene>
    <name evidence="2" type="ORF">M422DRAFT_264417</name>
</gene>
<feature type="compositionally biased region" description="Polar residues" evidence="1">
    <location>
        <begin position="33"/>
        <end position="47"/>
    </location>
</feature>
<reference evidence="2 3" key="1">
    <citation type="submission" date="2014-06" db="EMBL/GenBank/DDBJ databases">
        <title>Evolutionary Origins and Diversification of the Mycorrhizal Mutualists.</title>
        <authorList>
            <consortium name="DOE Joint Genome Institute"/>
            <consortium name="Mycorrhizal Genomics Consortium"/>
            <person name="Kohler A."/>
            <person name="Kuo A."/>
            <person name="Nagy L.G."/>
            <person name="Floudas D."/>
            <person name="Copeland A."/>
            <person name="Barry K.W."/>
            <person name="Cichocki N."/>
            <person name="Veneault-Fourrey C."/>
            <person name="LaButti K."/>
            <person name="Lindquist E.A."/>
            <person name="Lipzen A."/>
            <person name="Lundell T."/>
            <person name="Morin E."/>
            <person name="Murat C."/>
            <person name="Riley R."/>
            <person name="Ohm R."/>
            <person name="Sun H."/>
            <person name="Tunlid A."/>
            <person name="Henrissat B."/>
            <person name="Grigoriev I.V."/>
            <person name="Hibbett D.S."/>
            <person name="Martin F."/>
        </authorList>
    </citation>
    <scope>NUCLEOTIDE SEQUENCE [LARGE SCALE GENOMIC DNA]</scope>
    <source>
        <strain evidence="2 3">SS14</strain>
    </source>
</reference>
<evidence type="ECO:0000256" key="1">
    <source>
        <dbReference type="SAM" id="MobiDB-lite"/>
    </source>
</evidence>
<organism evidence="2 3">
    <name type="scientific">Sphaerobolus stellatus (strain SS14)</name>
    <dbReference type="NCBI Taxonomy" id="990650"/>
    <lineage>
        <taxon>Eukaryota</taxon>
        <taxon>Fungi</taxon>
        <taxon>Dikarya</taxon>
        <taxon>Basidiomycota</taxon>
        <taxon>Agaricomycotina</taxon>
        <taxon>Agaricomycetes</taxon>
        <taxon>Phallomycetidae</taxon>
        <taxon>Geastrales</taxon>
        <taxon>Sphaerobolaceae</taxon>
        <taxon>Sphaerobolus</taxon>
    </lineage>
</organism>
<feature type="compositionally biased region" description="Basic and acidic residues" evidence="1">
    <location>
        <begin position="155"/>
        <end position="166"/>
    </location>
</feature>
<evidence type="ECO:0000313" key="3">
    <source>
        <dbReference type="Proteomes" id="UP000054279"/>
    </source>
</evidence>
<keyword evidence="3" id="KW-1185">Reference proteome</keyword>
<name>A0A0C9V8J6_SPHS4</name>
<dbReference type="HOGENOM" id="CLU_814240_0_0_1"/>
<feature type="region of interest" description="Disordered" evidence="1">
    <location>
        <begin position="33"/>
        <end position="59"/>
    </location>
</feature>
<dbReference type="OrthoDB" id="194358at2759"/>
<feature type="compositionally biased region" description="Low complexity" evidence="1">
    <location>
        <begin position="48"/>
        <end position="57"/>
    </location>
</feature>
<protein>
    <submittedName>
        <fullName evidence="2">Uncharacterized protein</fullName>
    </submittedName>
</protein>
<accession>A0A0C9V8J6</accession>
<proteinExistence type="predicted"/>